<reference evidence="3" key="1">
    <citation type="submission" date="2022-03" db="EMBL/GenBank/DDBJ databases">
        <authorList>
            <person name="Tunstrom K."/>
        </authorList>
    </citation>
    <scope>NUCLEOTIDE SEQUENCE</scope>
</reference>
<dbReference type="InterPro" id="IPR036691">
    <property type="entry name" value="Endo/exonu/phosph_ase_sf"/>
</dbReference>
<comment type="caution">
    <text evidence="3">The sequence shown here is derived from an EMBL/GenBank/DDBJ whole genome shotgun (WGS) entry which is preliminary data.</text>
</comment>
<dbReference type="InterPro" id="IPR028995">
    <property type="entry name" value="Glyco_hydro_57/38_cen_sf"/>
</dbReference>
<dbReference type="SUPFAM" id="SSF88688">
    <property type="entry name" value="Families 57/38 glycoside transferase middle domain"/>
    <property type="match status" value="1"/>
</dbReference>
<dbReference type="InterPro" id="IPR015341">
    <property type="entry name" value="Glyco_hydro_38_cen"/>
</dbReference>
<protein>
    <recommendedName>
        <fullName evidence="2">Glycoside hydrolase family 38 central domain-containing protein</fullName>
    </recommendedName>
</protein>
<dbReference type="GO" id="GO:0004559">
    <property type="term" value="F:alpha-mannosidase activity"/>
    <property type="evidence" value="ECO:0007669"/>
    <property type="project" value="InterPro"/>
</dbReference>
<evidence type="ECO:0000313" key="3">
    <source>
        <dbReference type="EMBL" id="CAH2083583.1"/>
    </source>
</evidence>
<sequence>MRRLNEKITEQNGYILYQKGETAGHRGVGFLIKKALKNYIHELLGISDRIAILNINFPRYRKPWTIIQVYAPTELAPDCESEGFYSILADIIKKYLNNYLILMGDFNARVGCREAGEEIILGKHGYGMRSANGHRLIELLLQNNLTLLNSVFKKKPNTKWTWISPDGKYKNEIDYIISNKPKFFNDTHIIQNLNFNTNHRMVRCRLKKFPTKRGRIKMTKDLLKPEQFGKNVDHSTVKTLMEVINSDKSVIEKYDYIDKQLSQFRKLMVTEKSKFSEKTIELLEERKALISNKAKSEENRNKISSLSKQIRENIRKDRKIKRNIKLEEEIQRTGGTKKAFKELREQGMEWIPKLKSNRSKQVTNRREIQQLATAYYRSLYANNESERENKAHKIPNTKAENVPSILIQEVQKAISSQKLEKAPGPDNIPNELIRGTMEDISPILTKLFNDILITGTIPKQWNESHIILLHKKGDKDNLGNYRPISLISNVYKIFAKVILDRITRVLDENQPIEQAGFRKNYSTTDHIHTIKQVLEKYNEYQKPFPVLETKQDDFFPLAYDKHSYTSGMFTSRPTFKHFVREANVFQQTARQLQVVANLGNNDDLFEEFSWIMGVAQDHNVISGAMRPYVKDYYTEKLHLAVQGASVVITEAINKVRGSPTTTEYRLCYFNISSCPNTEVERFYVSIYILAPASLSTLSAYKHPIAGHRFLLQIGEGLELNRSRCSTVGWWIISLP</sequence>
<dbReference type="Gene3D" id="3.60.10.10">
    <property type="entry name" value="Endonuclease/exonuclease/phosphatase"/>
    <property type="match status" value="1"/>
</dbReference>
<dbReference type="Gene3D" id="1.20.1270.50">
    <property type="entry name" value="Glycoside hydrolase family 38, central domain"/>
    <property type="match status" value="2"/>
</dbReference>
<gene>
    <name evidence="3" type="ORF">EEDITHA_LOCUS239</name>
</gene>
<keyword evidence="4" id="KW-1185">Reference proteome</keyword>
<accession>A0AAU9TC09</accession>
<keyword evidence="1" id="KW-0378">Hydrolase</keyword>
<dbReference type="SUPFAM" id="SSF56219">
    <property type="entry name" value="DNase I-like"/>
    <property type="match status" value="1"/>
</dbReference>
<feature type="domain" description="Glycoside hydrolase family 38 central" evidence="2">
    <location>
        <begin position="563"/>
        <end position="637"/>
    </location>
</feature>
<dbReference type="Proteomes" id="UP001153954">
    <property type="component" value="Unassembled WGS sequence"/>
</dbReference>
<dbReference type="Pfam" id="PF09261">
    <property type="entry name" value="Alpha-mann_mid"/>
    <property type="match status" value="1"/>
</dbReference>
<dbReference type="PANTHER" id="PTHR19446">
    <property type="entry name" value="REVERSE TRANSCRIPTASES"/>
    <property type="match status" value="1"/>
</dbReference>
<evidence type="ECO:0000259" key="2">
    <source>
        <dbReference type="SMART" id="SM00872"/>
    </source>
</evidence>
<dbReference type="SMART" id="SM00872">
    <property type="entry name" value="Alpha-mann_mid"/>
    <property type="match status" value="1"/>
</dbReference>
<dbReference type="InterPro" id="IPR037094">
    <property type="entry name" value="Glyco_hydro_38_cen_sf"/>
</dbReference>
<organism evidence="3 4">
    <name type="scientific">Euphydryas editha</name>
    <name type="common">Edith's checkerspot</name>
    <dbReference type="NCBI Taxonomy" id="104508"/>
    <lineage>
        <taxon>Eukaryota</taxon>
        <taxon>Metazoa</taxon>
        <taxon>Ecdysozoa</taxon>
        <taxon>Arthropoda</taxon>
        <taxon>Hexapoda</taxon>
        <taxon>Insecta</taxon>
        <taxon>Pterygota</taxon>
        <taxon>Neoptera</taxon>
        <taxon>Endopterygota</taxon>
        <taxon>Lepidoptera</taxon>
        <taxon>Glossata</taxon>
        <taxon>Ditrysia</taxon>
        <taxon>Papilionoidea</taxon>
        <taxon>Nymphalidae</taxon>
        <taxon>Nymphalinae</taxon>
        <taxon>Euphydryas</taxon>
    </lineage>
</organism>
<dbReference type="EMBL" id="CAKOGL010000001">
    <property type="protein sequence ID" value="CAH2083583.1"/>
    <property type="molecule type" value="Genomic_DNA"/>
</dbReference>
<dbReference type="AlphaFoldDB" id="A0AAU9TC09"/>
<evidence type="ECO:0000313" key="4">
    <source>
        <dbReference type="Proteomes" id="UP001153954"/>
    </source>
</evidence>
<dbReference type="GO" id="GO:0006013">
    <property type="term" value="P:mannose metabolic process"/>
    <property type="evidence" value="ECO:0007669"/>
    <property type="project" value="InterPro"/>
</dbReference>
<evidence type="ECO:0000256" key="1">
    <source>
        <dbReference type="ARBA" id="ARBA00022801"/>
    </source>
</evidence>
<proteinExistence type="predicted"/>
<name>A0AAU9TC09_EUPED</name>